<dbReference type="GO" id="GO:0036199">
    <property type="term" value="F:cholest-4-en-3-one 26-monooxygenase activity"/>
    <property type="evidence" value="ECO:0007669"/>
    <property type="project" value="TreeGrafter"/>
</dbReference>
<keyword evidence="5 7" id="KW-0408">Iron</keyword>
<comment type="caution">
    <text evidence="8">The sequence shown here is derived from an EMBL/GenBank/DDBJ whole genome shotgun (WGS) entry which is preliminary data.</text>
</comment>
<protein>
    <submittedName>
        <fullName evidence="8">Cytochrome P450</fullName>
    </submittedName>
</protein>
<sequence length="431" mass="47132">MANDLESLDFFLGEELVENPYPYFDELRGKCPVHREPHHKVLMVTGYDEGVQVLQDPENFSSCISVTGPFPGFPVPIEGADDVPALIEQHRASLPFSDQLPTMDPPLHTDHRALLMKLITPKRLKENEEWIWGITDQLLDKLFEGGKGEFIGEFAGPLALLVIADLLGVPEDDHADFVRNLNRSAGGTIGGTSGESLAHTPLEFLYGKFTTYIEDRRKEPRGDVLTGLAQATFPDGSTPEVIDVVRVAANLFSAGQETTVRLVSTAGKLIAEDPELQATLRAEPERIGNFIEEVLRTESPIKGDFRLAKTDTTVGGVEVPAGATLMVVNGAANRDPRHFPDPETFDIGRSNARHHIAFGRGPHTCPGAPLARAEAKIAIQRLLARTTSITVDESSHGPADARKYRYLPTFILRGLAFLNLEFTPVESGSEA</sequence>
<dbReference type="GO" id="GO:0008395">
    <property type="term" value="F:steroid hydroxylase activity"/>
    <property type="evidence" value="ECO:0007669"/>
    <property type="project" value="TreeGrafter"/>
</dbReference>
<evidence type="ECO:0000256" key="1">
    <source>
        <dbReference type="ARBA" id="ARBA00010617"/>
    </source>
</evidence>
<dbReference type="Pfam" id="PF00067">
    <property type="entry name" value="p450"/>
    <property type="match status" value="1"/>
</dbReference>
<evidence type="ECO:0000256" key="7">
    <source>
        <dbReference type="RuleBase" id="RU000461"/>
    </source>
</evidence>
<name>A0A937RMI9_9ACTN</name>
<evidence type="ECO:0000313" key="9">
    <source>
        <dbReference type="Proteomes" id="UP000604475"/>
    </source>
</evidence>
<dbReference type="EMBL" id="JAEACQ010000360">
    <property type="protein sequence ID" value="MBL7632960.1"/>
    <property type="molecule type" value="Genomic_DNA"/>
</dbReference>
<dbReference type="PANTHER" id="PTHR46696">
    <property type="entry name" value="P450, PUTATIVE (EUROFUNG)-RELATED"/>
    <property type="match status" value="1"/>
</dbReference>
<dbReference type="InterPro" id="IPR002397">
    <property type="entry name" value="Cyt_P450_B"/>
</dbReference>
<dbReference type="InterPro" id="IPR001128">
    <property type="entry name" value="Cyt_P450"/>
</dbReference>
<evidence type="ECO:0000256" key="6">
    <source>
        <dbReference type="ARBA" id="ARBA00023033"/>
    </source>
</evidence>
<dbReference type="InterPro" id="IPR036396">
    <property type="entry name" value="Cyt_P450_sf"/>
</dbReference>
<keyword evidence="2 7" id="KW-0349">Heme</keyword>
<proteinExistence type="inferred from homology"/>
<dbReference type="PANTHER" id="PTHR46696:SF4">
    <property type="entry name" value="BIOTIN BIOSYNTHESIS CYTOCHROME P450"/>
    <property type="match status" value="1"/>
</dbReference>
<dbReference type="SUPFAM" id="SSF48264">
    <property type="entry name" value="Cytochrome P450"/>
    <property type="match status" value="1"/>
</dbReference>
<dbReference type="FunFam" id="1.10.630.10:FF:000018">
    <property type="entry name" value="Cytochrome P450 monooxygenase"/>
    <property type="match status" value="1"/>
</dbReference>
<keyword evidence="9" id="KW-1185">Reference proteome</keyword>
<dbReference type="GO" id="GO:0020037">
    <property type="term" value="F:heme binding"/>
    <property type="evidence" value="ECO:0007669"/>
    <property type="project" value="InterPro"/>
</dbReference>
<accession>A0A937RMI9</accession>
<dbReference type="GO" id="GO:0005506">
    <property type="term" value="F:iron ion binding"/>
    <property type="evidence" value="ECO:0007669"/>
    <property type="project" value="InterPro"/>
</dbReference>
<dbReference type="RefSeq" id="WP_203008223.1">
    <property type="nucleotide sequence ID" value="NZ_JADWYU010000032.1"/>
</dbReference>
<dbReference type="PROSITE" id="PS00086">
    <property type="entry name" value="CYTOCHROME_P450"/>
    <property type="match status" value="1"/>
</dbReference>
<dbReference type="Gene3D" id="1.10.630.10">
    <property type="entry name" value="Cytochrome P450"/>
    <property type="match status" value="1"/>
</dbReference>
<evidence type="ECO:0000256" key="4">
    <source>
        <dbReference type="ARBA" id="ARBA00023002"/>
    </source>
</evidence>
<dbReference type="GO" id="GO:0006707">
    <property type="term" value="P:cholesterol catabolic process"/>
    <property type="evidence" value="ECO:0007669"/>
    <property type="project" value="TreeGrafter"/>
</dbReference>
<evidence type="ECO:0000313" key="8">
    <source>
        <dbReference type="EMBL" id="MBL7632960.1"/>
    </source>
</evidence>
<keyword evidence="4 7" id="KW-0560">Oxidoreductase</keyword>
<keyword evidence="6 7" id="KW-0503">Monooxygenase</keyword>
<evidence type="ECO:0000256" key="5">
    <source>
        <dbReference type="ARBA" id="ARBA00023004"/>
    </source>
</evidence>
<gene>
    <name evidence="8" type="ORF">I7412_38580</name>
</gene>
<dbReference type="PRINTS" id="PR00359">
    <property type="entry name" value="BP450"/>
</dbReference>
<dbReference type="Proteomes" id="UP000604475">
    <property type="component" value="Unassembled WGS sequence"/>
</dbReference>
<reference evidence="8" key="1">
    <citation type="submission" date="2020-12" db="EMBL/GenBank/DDBJ databases">
        <title>Genomic characterization of non-nitrogen-fixing Frankia strains.</title>
        <authorList>
            <person name="Carlos-Shanley C."/>
            <person name="Guerra T."/>
            <person name="Hahn D."/>
        </authorList>
    </citation>
    <scope>NUCLEOTIDE SEQUENCE</scope>
    <source>
        <strain evidence="8">CN6</strain>
    </source>
</reference>
<organism evidence="8 9">
    <name type="scientific">Frankia nepalensis</name>
    <dbReference type="NCBI Taxonomy" id="1836974"/>
    <lineage>
        <taxon>Bacteria</taxon>
        <taxon>Bacillati</taxon>
        <taxon>Actinomycetota</taxon>
        <taxon>Actinomycetes</taxon>
        <taxon>Frankiales</taxon>
        <taxon>Frankiaceae</taxon>
        <taxon>Frankia</taxon>
    </lineage>
</organism>
<dbReference type="AlphaFoldDB" id="A0A937RMI9"/>
<dbReference type="InterPro" id="IPR017972">
    <property type="entry name" value="Cyt_P450_CS"/>
</dbReference>
<evidence type="ECO:0000256" key="3">
    <source>
        <dbReference type="ARBA" id="ARBA00022723"/>
    </source>
</evidence>
<keyword evidence="3 7" id="KW-0479">Metal-binding</keyword>
<evidence type="ECO:0000256" key="2">
    <source>
        <dbReference type="ARBA" id="ARBA00022617"/>
    </source>
</evidence>
<comment type="similarity">
    <text evidence="1 7">Belongs to the cytochrome P450 family.</text>
</comment>